<dbReference type="Proteomes" id="UP000606991">
    <property type="component" value="Unassembled WGS sequence"/>
</dbReference>
<dbReference type="FunFam" id="3.20.20.70:FF:000019">
    <property type="entry name" value="Delta-aminolevulinic acid dehydratase"/>
    <property type="match status" value="1"/>
</dbReference>
<dbReference type="NCBIfam" id="NF006762">
    <property type="entry name" value="PRK09283.1"/>
    <property type="match status" value="1"/>
</dbReference>
<evidence type="ECO:0000256" key="11">
    <source>
        <dbReference type="ARBA" id="ARBA00047651"/>
    </source>
</evidence>
<keyword evidence="6" id="KW-0350">Heme biosynthesis</keyword>
<evidence type="ECO:0000256" key="13">
    <source>
        <dbReference type="PIRSR" id="PIRSR001415-2"/>
    </source>
</evidence>
<dbReference type="InterPro" id="IPR001731">
    <property type="entry name" value="ALAD"/>
</dbReference>
<dbReference type="AlphaFoldDB" id="A0A934K459"/>
<keyword evidence="8" id="KW-0627">Porphyrin biosynthesis</keyword>
<evidence type="ECO:0000256" key="14">
    <source>
        <dbReference type="RuleBase" id="RU004161"/>
    </source>
</evidence>
<name>A0A934K459_9BACT</name>
<dbReference type="Gene3D" id="3.20.20.70">
    <property type="entry name" value="Aldolase class I"/>
    <property type="match status" value="1"/>
</dbReference>
<comment type="pathway">
    <text evidence="1">Porphyrin-containing compound metabolism; protoporphyrin-IX biosynthesis; coproporphyrinogen-III from 5-aminolevulinate: step 1/4.</text>
</comment>
<evidence type="ECO:0000256" key="8">
    <source>
        <dbReference type="ARBA" id="ARBA00023244"/>
    </source>
</evidence>
<comment type="similarity">
    <text evidence="2 14">Belongs to the ALAD family.</text>
</comment>
<comment type="catalytic activity">
    <reaction evidence="11">
        <text>2 5-aminolevulinate = porphobilinogen + 2 H2O + H(+)</text>
        <dbReference type="Rhea" id="RHEA:24064"/>
        <dbReference type="ChEBI" id="CHEBI:15377"/>
        <dbReference type="ChEBI" id="CHEBI:15378"/>
        <dbReference type="ChEBI" id="CHEBI:58126"/>
        <dbReference type="ChEBI" id="CHEBI:356416"/>
        <dbReference type="EC" id="4.2.1.24"/>
    </reaction>
</comment>
<evidence type="ECO:0000256" key="10">
    <source>
        <dbReference type="ARBA" id="ARBA00032837"/>
    </source>
</evidence>
<proteinExistence type="inferred from homology"/>
<dbReference type="Pfam" id="PF00490">
    <property type="entry name" value="ALAD"/>
    <property type="match status" value="1"/>
</dbReference>
<evidence type="ECO:0000313" key="16">
    <source>
        <dbReference type="Proteomes" id="UP000606991"/>
    </source>
</evidence>
<feature type="binding site" evidence="13">
    <location>
        <position position="276"/>
    </location>
    <ligand>
        <name>5-aminolevulinate</name>
        <dbReference type="ChEBI" id="CHEBI:356416"/>
        <label>2</label>
    </ligand>
</feature>
<evidence type="ECO:0000256" key="12">
    <source>
        <dbReference type="PIRSR" id="PIRSR001415-1"/>
    </source>
</evidence>
<evidence type="ECO:0000256" key="6">
    <source>
        <dbReference type="ARBA" id="ARBA00023133"/>
    </source>
</evidence>
<dbReference type="GO" id="GO:0006783">
    <property type="term" value="P:heme biosynthetic process"/>
    <property type="evidence" value="ECO:0007669"/>
    <property type="project" value="UniProtKB-KW"/>
</dbReference>
<dbReference type="CDD" id="cd00384">
    <property type="entry name" value="ALAD_PBGS"/>
    <property type="match status" value="1"/>
</dbReference>
<dbReference type="GO" id="GO:0004655">
    <property type="term" value="F:porphobilinogen synthase activity"/>
    <property type="evidence" value="ECO:0007669"/>
    <property type="project" value="UniProtKB-EC"/>
</dbReference>
<feature type="active site" description="Schiff-base intermediate with substrate" evidence="12">
    <location>
        <position position="250"/>
    </location>
</feature>
<dbReference type="InterPro" id="IPR013785">
    <property type="entry name" value="Aldolase_TIM"/>
</dbReference>
<dbReference type="PRINTS" id="PR00144">
    <property type="entry name" value="DALDHYDRTASE"/>
</dbReference>
<comment type="subunit">
    <text evidence="3">Homooctamer.</text>
</comment>
<protein>
    <recommendedName>
        <fullName evidence="5">Delta-aminolevulinic acid dehydratase</fullName>
        <ecNumber evidence="4">4.2.1.24</ecNumber>
    </recommendedName>
    <alternativeName>
        <fullName evidence="10">Porphobilinogen synthase</fullName>
    </alternativeName>
</protein>
<comment type="caution">
    <text evidence="15">The sequence shown here is derived from an EMBL/GenBank/DDBJ whole genome shotgun (WGS) entry which is preliminary data.</text>
</comment>
<dbReference type="EMBL" id="JAEKNS010000118">
    <property type="protein sequence ID" value="MBJ7595440.1"/>
    <property type="molecule type" value="Genomic_DNA"/>
</dbReference>
<keyword evidence="7 15" id="KW-0456">Lyase</keyword>
<evidence type="ECO:0000256" key="9">
    <source>
        <dbReference type="ARBA" id="ARBA00025628"/>
    </source>
</evidence>
<comment type="function">
    <text evidence="9">Catalyzes an early step in the biosynthesis of tetrapyrroles. Binds two molecules of 5-aminolevulinate per subunit, each at a distinct site, and catalyzes their condensation to form porphobilinogen.</text>
</comment>
<gene>
    <name evidence="15" type="primary">hemB</name>
    <name evidence="15" type="ORF">JF886_11395</name>
</gene>
<evidence type="ECO:0000256" key="5">
    <source>
        <dbReference type="ARBA" id="ARBA00020771"/>
    </source>
</evidence>
<reference evidence="15 16" key="1">
    <citation type="submission" date="2020-10" db="EMBL/GenBank/DDBJ databases">
        <title>Ca. Dormibacterota MAGs.</title>
        <authorList>
            <person name="Montgomery K."/>
        </authorList>
    </citation>
    <scope>NUCLEOTIDE SEQUENCE [LARGE SCALE GENOMIC DNA]</scope>
    <source>
        <strain evidence="15">SC8812_S17_18</strain>
    </source>
</reference>
<evidence type="ECO:0000256" key="2">
    <source>
        <dbReference type="ARBA" id="ARBA00008055"/>
    </source>
</evidence>
<feature type="binding site" evidence="13">
    <location>
        <position position="207"/>
    </location>
    <ligand>
        <name>5-aminolevulinate</name>
        <dbReference type="ChEBI" id="CHEBI:356416"/>
        <label>1</label>
    </ligand>
</feature>
<dbReference type="SMART" id="SM01004">
    <property type="entry name" value="ALAD"/>
    <property type="match status" value="1"/>
</dbReference>
<dbReference type="SUPFAM" id="SSF51569">
    <property type="entry name" value="Aldolase"/>
    <property type="match status" value="1"/>
</dbReference>
<organism evidence="15 16">
    <name type="scientific">Candidatus Aeolococcus gillhamiae</name>
    <dbReference type="NCBI Taxonomy" id="3127015"/>
    <lineage>
        <taxon>Bacteria</taxon>
        <taxon>Bacillati</taxon>
        <taxon>Candidatus Dormiibacterota</taxon>
        <taxon>Candidatus Dormibacteria</taxon>
        <taxon>Candidatus Aeolococcales</taxon>
        <taxon>Candidatus Aeolococcaceae</taxon>
        <taxon>Candidatus Aeolococcus</taxon>
    </lineage>
</organism>
<feature type="binding site" evidence="13">
    <location>
        <position position="315"/>
    </location>
    <ligand>
        <name>5-aminolevulinate</name>
        <dbReference type="ChEBI" id="CHEBI:356416"/>
        <label>2</label>
    </ligand>
</feature>
<dbReference type="PANTHER" id="PTHR11458">
    <property type="entry name" value="DELTA-AMINOLEVULINIC ACID DEHYDRATASE"/>
    <property type="match status" value="1"/>
</dbReference>
<evidence type="ECO:0000256" key="1">
    <source>
        <dbReference type="ARBA" id="ARBA00004694"/>
    </source>
</evidence>
<dbReference type="PANTHER" id="PTHR11458:SF0">
    <property type="entry name" value="DELTA-AMINOLEVULINIC ACID DEHYDRATASE"/>
    <property type="match status" value="1"/>
</dbReference>
<evidence type="ECO:0000256" key="3">
    <source>
        <dbReference type="ARBA" id="ARBA00011823"/>
    </source>
</evidence>
<dbReference type="RefSeq" id="WP_337312554.1">
    <property type="nucleotide sequence ID" value="NZ_JAEKNS010000118.1"/>
</dbReference>
<dbReference type="EC" id="4.2.1.24" evidence="4"/>
<feature type="binding site" evidence="13">
    <location>
        <position position="219"/>
    </location>
    <ligand>
        <name>5-aminolevulinate</name>
        <dbReference type="ChEBI" id="CHEBI:356416"/>
        <label>1</label>
    </ligand>
</feature>
<dbReference type="GO" id="GO:0005829">
    <property type="term" value="C:cytosol"/>
    <property type="evidence" value="ECO:0007669"/>
    <property type="project" value="TreeGrafter"/>
</dbReference>
<dbReference type="GO" id="GO:0008270">
    <property type="term" value="F:zinc ion binding"/>
    <property type="evidence" value="ECO:0007669"/>
    <property type="project" value="TreeGrafter"/>
</dbReference>
<accession>A0A934K459</accession>
<evidence type="ECO:0000256" key="7">
    <source>
        <dbReference type="ARBA" id="ARBA00023239"/>
    </source>
</evidence>
<dbReference type="PIRSF" id="PIRSF001415">
    <property type="entry name" value="Porphbilin_synth"/>
    <property type="match status" value="1"/>
</dbReference>
<feature type="active site" description="Schiff-base intermediate with substrate" evidence="12">
    <location>
        <position position="197"/>
    </location>
</feature>
<evidence type="ECO:0000313" key="15">
    <source>
        <dbReference type="EMBL" id="MBJ7595440.1"/>
    </source>
</evidence>
<evidence type="ECO:0000256" key="4">
    <source>
        <dbReference type="ARBA" id="ARBA00012053"/>
    </source>
</evidence>
<sequence>MAFPSDRTRRLRRTAGLRALARETSLTPGDLIQPAFVREGITAPVPIASMVHQQQETVESLTDAVDDAIDSGCAAVILFGLPEEKDASGSQAWDEDGIVQRALRSLRRNCGNECVLIADCCLDEYTDHGHCGVLRDDGSVDNDATIEVYGRIAVSQAAAGADIIAPSGMMDGQVAAIRRALDEGGFHDTAILAYSAKYASVMYGPFRDAADCAPQFGDRRSYQMDVANQREGVHRARLDVAEGADMVMVKPALTALDVVTRVRDAVDVPVGAFCVSGEHAMLHAAAAENAFEERAAVLEALTAIRRAGADLVITYDARRAARWLLEDLNRV</sequence>